<organism evidence="1 2">
    <name type="scientific">Microbacterium nanhaiense</name>
    <dbReference type="NCBI Taxonomy" id="1301026"/>
    <lineage>
        <taxon>Bacteria</taxon>
        <taxon>Bacillati</taxon>
        <taxon>Actinomycetota</taxon>
        <taxon>Actinomycetes</taxon>
        <taxon>Micrococcales</taxon>
        <taxon>Microbacteriaceae</taxon>
        <taxon>Microbacterium</taxon>
    </lineage>
</organism>
<dbReference type="EMBL" id="BMMQ01000001">
    <property type="protein sequence ID" value="GGO58850.1"/>
    <property type="molecule type" value="Genomic_DNA"/>
</dbReference>
<comment type="caution">
    <text evidence="1">The sequence shown here is derived from an EMBL/GenBank/DDBJ whole genome shotgun (WGS) entry which is preliminary data.</text>
</comment>
<keyword evidence="2" id="KW-1185">Reference proteome</keyword>
<dbReference type="Proteomes" id="UP000638043">
    <property type="component" value="Unassembled WGS sequence"/>
</dbReference>
<evidence type="ECO:0000313" key="2">
    <source>
        <dbReference type="Proteomes" id="UP000638043"/>
    </source>
</evidence>
<protein>
    <submittedName>
        <fullName evidence="1">Uncharacterized protein</fullName>
    </submittedName>
</protein>
<evidence type="ECO:0000313" key="1">
    <source>
        <dbReference type="EMBL" id="GGO58850.1"/>
    </source>
</evidence>
<proteinExistence type="predicted"/>
<accession>A0ABQ2MVV1</accession>
<sequence>MGRDSRHKWDTPYTVSHLVRVWRPHSRHKWDTPHTVSHLVRIRRLHSRHKWDTGRRELAGSGERMTR</sequence>
<name>A0ABQ2MVV1_9MICO</name>
<reference evidence="2" key="1">
    <citation type="journal article" date="2019" name="Int. J. Syst. Evol. Microbiol.">
        <title>The Global Catalogue of Microorganisms (GCM) 10K type strain sequencing project: providing services to taxonomists for standard genome sequencing and annotation.</title>
        <authorList>
            <consortium name="The Broad Institute Genomics Platform"/>
            <consortium name="The Broad Institute Genome Sequencing Center for Infectious Disease"/>
            <person name="Wu L."/>
            <person name="Ma J."/>
        </authorList>
    </citation>
    <scope>NUCLEOTIDE SEQUENCE [LARGE SCALE GENOMIC DNA]</scope>
    <source>
        <strain evidence="2">CGMCC 4.7181</strain>
    </source>
</reference>
<gene>
    <name evidence="1" type="ORF">GCM10010910_00400</name>
</gene>